<organism evidence="6 7">
    <name type="scientific">Rickenella mellea</name>
    <dbReference type="NCBI Taxonomy" id="50990"/>
    <lineage>
        <taxon>Eukaryota</taxon>
        <taxon>Fungi</taxon>
        <taxon>Dikarya</taxon>
        <taxon>Basidiomycota</taxon>
        <taxon>Agaricomycotina</taxon>
        <taxon>Agaricomycetes</taxon>
        <taxon>Hymenochaetales</taxon>
        <taxon>Rickenellaceae</taxon>
        <taxon>Rickenella</taxon>
    </lineage>
</organism>
<feature type="domain" description="Alpha/beta hydrolase fold-3" evidence="5">
    <location>
        <begin position="217"/>
        <end position="425"/>
    </location>
</feature>
<dbReference type="SUPFAM" id="SSF53474">
    <property type="entry name" value="alpha/beta-Hydrolases"/>
    <property type="match status" value="1"/>
</dbReference>
<feature type="region of interest" description="Disordered" evidence="4">
    <location>
        <begin position="474"/>
        <end position="541"/>
    </location>
</feature>
<feature type="compositionally biased region" description="Basic and acidic residues" evidence="4">
    <location>
        <begin position="502"/>
        <end position="514"/>
    </location>
</feature>
<feature type="compositionally biased region" description="Low complexity" evidence="4">
    <location>
        <begin position="561"/>
        <end position="573"/>
    </location>
</feature>
<sequence length="657" mass="73220">MSSLPAIFQWPFGSKFPSQSEQSPQKSPDTEETPVSSLLQHYDVTSVLPPSSRVNPSLKQQQRQPLGLLDVWRYGLFVACKATEVASEVVSHHIWGPRRKSWGIEMTMITSFMRNAGQHSHLIDMATLRKLISLAGFVPLPSDALVTPVTFRVRRRKLRGLLSKLDAVESGTRELSGEWVVGKRIWKALQREWKTSQRNKGQPAEKSTRNRLKEHVILYLHGGAYYLFSAATHRLITIQLSKHVGARVFAVDYRLAPETRFPGQLQDSVYAYLRLVEDLHIPPENIILAGDSAGGGLTLGLLMYLRDNEYPLPSGVILLSPWVDLTMSCDSWDSNAQYDIVPLPAPGDHLNPVACYLGEEGLEKYLTHPYASPLFGDFKGLPPMLIQSGDSEVLRDEITLLAHKATMAGVDVHHELYEDAVHVFQTFPFLDASRKAFLACRDFVKNVLPRRPPQVLDMNAQQVLKQEIVNDKATIVRGDGSEMRPDPDTSYDLDTSSDTTDEGSRERSDDEPSWRHSFAPRDAVDDSGVPTTDSDPAERPIIRRLRSTFSLFSLQPEVDETPSTPTTPVTPSTAMHKAQPAGQPRHHSRRPSGNVRLSALSIISSTANLPTPTIRSRNRTISHPDISSLCDQWAIMGPANQTTMYAPNTPVSPTQPR</sequence>
<evidence type="ECO:0000313" key="7">
    <source>
        <dbReference type="Proteomes" id="UP000294933"/>
    </source>
</evidence>
<dbReference type="InterPro" id="IPR002168">
    <property type="entry name" value="Lipase_GDXG_HIS_AS"/>
</dbReference>
<dbReference type="GO" id="GO:0016787">
    <property type="term" value="F:hydrolase activity"/>
    <property type="evidence" value="ECO:0007669"/>
    <property type="project" value="UniProtKB-KW"/>
</dbReference>
<feature type="compositionally biased region" description="Low complexity" evidence="4">
    <location>
        <begin position="488"/>
        <end position="498"/>
    </location>
</feature>
<dbReference type="Proteomes" id="UP000294933">
    <property type="component" value="Unassembled WGS sequence"/>
</dbReference>
<dbReference type="InterPro" id="IPR013094">
    <property type="entry name" value="AB_hydrolase_3"/>
</dbReference>
<dbReference type="Gene3D" id="3.40.50.1820">
    <property type="entry name" value="alpha/beta hydrolase"/>
    <property type="match status" value="1"/>
</dbReference>
<feature type="region of interest" description="Disordered" evidence="4">
    <location>
        <begin position="553"/>
        <end position="593"/>
    </location>
</feature>
<dbReference type="VEuPathDB" id="FungiDB:BD410DRAFT_782035"/>
<dbReference type="InterPro" id="IPR029058">
    <property type="entry name" value="AB_hydrolase_fold"/>
</dbReference>
<dbReference type="PANTHER" id="PTHR48081">
    <property type="entry name" value="AB HYDROLASE SUPERFAMILY PROTEIN C4A8.06C"/>
    <property type="match status" value="1"/>
</dbReference>
<evidence type="ECO:0000256" key="1">
    <source>
        <dbReference type="ARBA" id="ARBA00010515"/>
    </source>
</evidence>
<dbReference type="AlphaFoldDB" id="A0A4Y7QK89"/>
<dbReference type="Pfam" id="PF07859">
    <property type="entry name" value="Abhydrolase_3"/>
    <property type="match status" value="1"/>
</dbReference>
<dbReference type="OrthoDB" id="408631at2759"/>
<keyword evidence="7" id="KW-1185">Reference proteome</keyword>
<dbReference type="FunFam" id="3.40.50.1820:FF:000252">
    <property type="entry name" value="Related to calmodulin-dependent protein kinase"/>
    <property type="match status" value="1"/>
</dbReference>
<proteinExistence type="inferred from homology"/>
<comment type="similarity">
    <text evidence="1">Belongs to the 'GDXG' lipolytic enzyme family.</text>
</comment>
<evidence type="ECO:0000256" key="4">
    <source>
        <dbReference type="SAM" id="MobiDB-lite"/>
    </source>
</evidence>
<evidence type="ECO:0000313" key="6">
    <source>
        <dbReference type="EMBL" id="TDL28074.1"/>
    </source>
</evidence>
<feature type="compositionally biased region" description="Low complexity" evidence="4">
    <location>
        <begin position="14"/>
        <end position="27"/>
    </location>
</feature>
<name>A0A4Y7QK89_9AGAM</name>
<accession>A0A4Y7QK89</accession>
<dbReference type="PROSITE" id="PS01173">
    <property type="entry name" value="LIPASE_GDXG_HIS"/>
    <property type="match status" value="1"/>
</dbReference>
<protein>
    <recommendedName>
        <fullName evidence="5">Alpha/beta hydrolase fold-3 domain-containing protein</fullName>
    </recommendedName>
</protein>
<reference evidence="6 7" key="1">
    <citation type="submission" date="2018-06" db="EMBL/GenBank/DDBJ databases">
        <title>A transcriptomic atlas of mushroom development highlights an independent origin of complex multicellularity.</title>
        <authorList>
            <consortium name="DOE Joint Genome Institute"/>
            <person name="Krizsan K."/>
            <person name="Almasi E."/>
            <person name="Merenyi Z."/>
            <person name="Sahu N."/>
            <person name="Viragh M."/>
            <person name="Koszo T."/>
            <person name="Mondo S."/>
            <person name="Kiss B."/>
            <person name="Balint B."/>
            <person name="Kues U."/>
            <person name="Barry K."/>
            <person name="Hegedus J.C."/>
            <person name="Henrissat B."/>
            <person name="Johnson J."/>
            <person name="Lipzen A."/>
            <person name="Ohm R."/>
            <person name="Nagy I."/>
            <person name="Pangilinan J."/>
            <person name="Yan J."/>
            <person name="Xiong Y."/>
            <person name="Grigoriev I.V."/>
            <person name="Hibbett D.S."/>
            <person name="Nagy L.G."/>
        </authorList>
    </citation>
    <scope>NUCLEOTIDE SEQUENCE [LARGE SCALE GENOMIC DNA]</scope>
    <source>
        <strain evidence="6 7">SZMC22713</strain>
    </source>
</reference>
<dbReference type="InterPro" id="IPR050300">
    <property type="entry name" value="GDXG_lipolytic_enzyme"/>
</dbReference>
<dbReference type="PROSITE" id="PS01174">
    <property type="entry name" value="LIPASE_GDXG_SER"/>
    <property type="match status" value="1"/>
</dbReference>
<evidence type="ECO:0000256" key="2">
    <source>
        <dbReference type="ARBA" id="ARBA00022801"/>
    </source>
</evidence>
<feature type="active site" evidence="3">
    <location>
        <position position="292"/>
    </location>
</feature>
<dbReference type="STRING" id="50990.A0A4Y7QK89"/>
<gene>
    <name evidence="6" type="ORF">BD410DRAFT_782035</name>
</gene>
<dbReference type="PANTHER" id="PTHR48081:SF26">
    <property type="entry name" value="ALPHA_BETA HYDROLASE FOLD-3 DOMAIN-CONTAINING PROTEIN"/>
    <property type="match status" value="1"/>
</dbReference>
<dbReference type="InterPro" id="IPR033140">
    <property type="entry name" value="Lipase_GDXG_put_SER_AS"/>
</dbReference>
<keyword evidence="2" id="KW-0378">Hydrolase</keyword>
<feature type="region of interest" description="Disordered" evidence="4">
    <location>
        <begin position="1"/>
        <end position="35"/>
    </location>
</feature>
<evidence type="ECO:0000256" key="3">
    <source>
        <dbReference type="PROSITE-ProRule" id="PRU10038"/>
    </source>
</evidence>
<dbReference type="EMBL" id="ML170158">
    <property type="protein sequence ID" value="TDL28074.1"/>
    <property type="molecule type" value="Genomic_DNA"/>
</dbReference>
<evidence type="ECO:0000259" key="5">
    <source>
        <dbReference type="Pfam" id="PF07859"/>
    </source>
</evidence>